<sequence length="678" mass="73073">MADPIELPASGSEDALVDAIAAATAGDAPLHLGPGVHLTKRGRRNLIPIGAHGLSIAGQLSAQEPVTIRRPDDSIDLGEPDWNFGLFFVPERPTPDEETQLTWRPGSDAEGPIEFDVIIRGRITIDGLRIDCNMGNQGLAPSPPAPNVAEHSTMLGFRGRAFTLSGPGEVPRRIAYVGFESVELTDLVIENGGFSGDVWISRGGFYPNIVDFVVDRVNSTPRVNQKRAALDFSGLCRTVAITRSRVASIGLEHTTAITYDRLPRVEPDFVPSAWRIVDVATDGVDMGASGFVYEIEATHLTTRRFYYVDRASGTVSDSNLVVDTRRRMNRLPGFEFHRVLWTLPPDAGGHVKGLRPTSLLGQPCRVAFIDNTFRAPGAATGEILDSEYSANTDNSVDVTALGCTYPDDFGTDPARPIARVNERGIWRFAQADLGTLDPDVALPKHPEPDVNRLIVWLDRPTGRSGRPVGKGGRPGGPFTDVGPGRERPRDGGVVDEARSAGTRRAQEACECVERERPRLVLRHDDLGPPLAVVLQAGAPGRVPEPRAGADRSTDGCAVRRLRHHEDVRLGRPVHTGENAEDLQPAFAAARSRLRDRGDLDPRRRGRGRSLGGRVVAEQGEGDGESGHGEGCDPDRGHHRGGRRPPPTVVPGHRASPGVSSSPRWACSARCAKAPGPSP</sequence>
<feature type="compositionally biased region" description="Basic and acidic residues" evidence="1">
    <location>
        <begin position="592"/>
        <end position="602"/>
    </location>
</feature>
<dbReference type="EMBL" id="VFPH01000002">
    <property type="protein sequence ID" value="TQM36797.1"/>
    <property type="molecule type" value="Genomic_DNA"/>
</dbReference>
<protein>
    <submittedName>
        <fullName evidence="2">Uncharacterized protein</fullName>
    </submittedName>
</protein>
<comment type="caution">
    <text evidence="2">The sequence shown here is derived from an EMBL/GenBank/DDBJ whole genome shotgun (WGS) entry which is preliminary data.</text>
</comment>
<evidence type="ECO:0000256" key="1">
    <source>
        <dbReference type="SAM" id="MobiDB-lite"/>
    </source>
</evidence>
<name>A0A543FSH8_9PSEU</name>
<evidence type="ECO:0000313" key="3">
    <source>
        <dbReference type="Proteomes" id="UP000319818"/>
    </source>
</evidence>
<organism evidence="2 3">
    <name type="scientific">Pseudonocardia cypriaca</name>
    <dbReference type="NCBI Taxonomy" id="882449"/>
    <lineage>
        <taxon>Bacteria</taxon>
        <taxon>Bacillati</taxon>
        <taxon>Actinomycetota</taxon>
        <taxon>Actinomycetes</taxon>
        <taxon>Pseudonocardiales</taxon>
        <taxon>Pseudonocardiaceae</taxon>
        <taxon>Pseudonocardia</taxon>
    </lineage>
</organism>
<dbReference type="OrthoDB" id="9817252at2"/>
<reference evidence="2 3" key="1">
    <citation type="submission" date="2019-06" db="EMBL/GenBank/DDBJ databases">
        <title>Sequencing the genomes of 1000 actinobacteria strains.</title>
        <authorList>
            <person name="Klenk H.-P."/>
        </authorList>
    </citation>
    <scope>NUCLEOTIDE SEQUENCE [LARGE SCALE GENOMIC DNA]</scope>
    <source>
        <strain evidence="2 3">DSM 45511</strain>
    </source>
</reference>
<evidence type="ECO:0000313" key="2">
    <source>
        <dbReference type="EMBL" id="TQM36797.1"/>
    </source>
</evidence>
<feature type="compositionally biased region" description="Basic and acidic residues" evidence="1">
    <location>
        <begin position="483"/>
        <end position="503"/>
    </location>
</feature>
<dbReference type="AlphaFoldDB" id="A0A543FSH8"/>
<dbReference type="Proteomes" id="UP000319818">
    <property type="component" value="Unassembled WGS sequence"/>
</dbReference>
<feature type="region of interest" description="Disordered" evidence="1">
    <location>
        <begin position="461"/>
        <end position="503"/>
    </location>
</feature>
<feature type="region of interest" description="Disordered" evidence="1">
    <location>
        <begin position="590"/>
        <end position="678"/>
    </location>
</feature>
<gene>
    <name evidence="2" type="ORF">FB388_3983</name>
</gene>
<proteinExistence type="predicted"/>
<accession>A0A543FSH8</accession>
<keyword evidence="3" id="KW-1185">Reference proteome</keyword>
<dbReference type="RefSeq" id="WP_142103651.1">
    <property type="nucleotide sequence ID" value="NZ_VFPH01000002.1"/>
</dbReference>
<feature type="compositionally biased region" description="Basic and acidic residues" evidence="1">
    <location>
        <begin position="624"/>
        <end position="635"/>
    </location>
</feature>